<evidence type="ECO:0000259" key="5">
    <source>
        <dbReference type="PROSITE" id="PS50893"/>
    </source>
</evidence>
<sequence length="279" mass="30683">MIEAKNLTKVYGDGTKALDSLTFSSSSKSLTLLGKNGAGKTTFMRILSTQLMPTSGSALVEGYDVVKDAKKVRKIVSSIPQEAKPVGISSPYEHVAMYLTSRGLSISEAISRSRSVLKDVGLWEVKDKPTDSLSGGMKRKVFVAMALASDAEVVFLDEPTTGLDPLSRMEVWSILKSMESKLVLTTHYMEEAQELADELLMINRGKLVMSGSPSSLLKKFEGMVRVEGTGEIRVGRTMIKYVRKDEASYYVGKYIIKPISLEDLFIMYAGDQELTYDSS</sequence>
<evidence type="ECO:0000256" key="4">
    <source>
        <dbReference type="ARBA" id="ARBA00022840"/>
    </source>
</evidence>
<dbReference type="PROSITE" id="PS00211">
    <property type="entry name" value="ABC_TRANSPORTER_1"/>
    <property type="match status" value="1"/>
</dbReference>
<dbReference type="GeneID" id="41719056"/>
<keyword evidence="2" id="KW-0813">Transport</keyword>
<keyword evidence="3" id="KW-0547">Nucleotide-binding</keyword>
<evidence type="ECO:0000256" key="1">
    <source>
        <dbReference type="ARBA" id="ARBA00005417"/>
    </source>
</evidence>
<feature type="domain" description="ABC transporter" evidence="5">
    <location>
        <begin position="2"/>
        <end position="229"/>
    </location>
</feature>
<dbReference type="GO" id="GO:0005524">
    <property type="term" value="F:ATP binding"/>
    <property type="evidence" value="ECO:0007669"/>
    <property type="project" value="UniProtKB-KW"/>
</dbReference>
<comment type="similarity">
    <text evidence="1">Belongs to the ABC transporter superfamily.</text>
</comment>
<dbReference type="EMBL" id="AP018929">
    <property type="protein sequence ID" value="BBG25438.1"/>
    <property type="molecule type" value="Genomic_DNA"/>
</dbReference>
<dbReference type="KEGG" id="step:IC006_2774"/>
<reference evidence="9" key="1">
    <citation type="submission" date="2018-09" db="EMBL/GenBank/DDBJ databases">
        <title>Complete Genome Sequencing of Sulfolobus sp. JCM 16834.</title>
        <authorList>
            <person name="Kato S."/>
            <person name="Itoh T."/>
            <person name="Ohkuma M."/>
        </authorList>
    </citation>
    <scope>NUCLEOTIDE SEQUENCE [LARGE SCALE GENOMIC DNA]</scope>
    <source>
        <strain evidence="9">IC-007</strain>
    </source>
</reference>
<organism evidence="7 9">
    <name type="scientific">Sulfuracidifex tepidarius</name>
    <dbReference type="NCBI Taxonomy" id="1294262"/>
    <lineage>
        <taxon>Archaea</taxon>
        <taxon>Thermoproteota</taxon>
        <taxon>Thermoprotei</taxon>
        <taxon>Sulfolobales</taxon>
        <taxon>Sulfolobaceae</taxon>
        <taxon>Sulfuracidifex</taxon>
    </lineage>
</organism>
<evidence type="ECO:0000256" key="3">
    <source>
        <dbReference type="ARBA" id="ARBA00022741"/>
    </source>
</evidence>
<dbReference type="RefSeq" id="WP_054845268.1">
    <property type="nucleotide sequence ID" value="NZ_AP018929.1"/>
</dbReference>
<keyword evidence="8" id="KW-1185">Reference proteome</keyword>
<accession>A0A510E6S5</accession>
<dbReference type="Proteomes" id="UP000325030">
    <property type="component" value="Chromosome"/>
</dbReference>
<keyword evidence="4 7" id="KW-0067">ATP-binding</keyword>
<dbReference type="SUPFAM" id="SSF52540">
    <property type="entry name" value="P-loop containing nucleoside triphosphate hydrolases"/>
    <property type="match status" value="1"/>
</dbReference>
<protein>
    <submittedName>
        <fullName evidence="7">Trehalose/maltose import ATP-binding protein MalK</fullName>
    </submittedName>
</protein>
<evidence type="ECO:0000313" key="8">
    <source>
        <dbReference type="Proteomes" id="UP000322983"/>
    </source>
</evidence>
<name>A0A510E6S5_9CREN</name>
<dbReference type="Pfam" id="PF00005">
    <property type="entry name" value="ABC_tran"/>
    <property type="match status" value="1"/>
</dbReference>
<dbReference type="PROSITE" id="PS50893">
    <property type="entry name" value="ABC_TRANSPORTER_2"/>
    <property type="match status" value="1"/>
</dbReference>
<evidence type="ECO:0000256" key="2">
    <source>
        <dbReference type="ARBA" id="ARBA00022448"/>
    </source>
</evidence>
<evidence type="ECO:0000313" key="7">
    <source>
        <dbReference type="EMBL" id="BBG28232.1"/>
    </source>
</evidence>
<dbReference type="InterPro" id="IPR017871">
    <property type="entry name" value="ABC_transporter-like_CS"/>
</dbReference>
<dbReference type="InterPro" id="IPR003439">
    <property type="entry name" value="ABC_transporter-like_ATP-bd"/>
</dbReference>
<dbReference type="PANTHER" id="PTHR42711">
    <property type="entry name" value="ABC TRANSPORTER ATP-BINDING PROTEIN"/>
    <property type="match status" value="1"/>
</dbReference>
<dbReference type="AlphaFoldDB" id="A0A510E6S5"/>
<evidence type="ECO:0000313" key="9">
    <source>
        <dbReference type="Proteomes" id="UP000325030"/>
    </source>
</evidence>
<gene>
    <name evidence="6" type="ORF">IC006_2774</name>
    <name evidence="7" type="ORF">IC007_2788</name>
</gene>
<dbReference type="GO" id="GO:0016887">
    <property type="term" value="F:ATP hydrolysis activity"/>
    <property type="evidence" value="ECO:0007669"/>
    <property type="project" value="InterPro"/>
</dbReference>
<dbReference type="Gene3D" id="3.40.50.300">
    <property type="entry name" value="P-loop containing nucleotide triphosphate hydrolases"/>
    <property type="match status" value="1"/>
</dbReference>
<dbReference type="InterPro" id="IPR003593">
    <property type="entry name" value="AAA+_ATPase"/>
</dbReference>
<dbReference type="SMART" id="SM00382">
    <property type="entry name" value="AAA"/>
    <property type="match status" value="1"/>
</dbReference>
<accession>A0A510E001</accession>
<reference evidence="7 8" key="2">
    <citation type="journal article" date="2020" name="Int. J. Syst. Evol. Microbiol.">
        <title>Sulfuracidifex tepidarius gen. nov., sp. nov. and transfer of Sulfolobus metallicus Huber and Stetter 1992 to the genus Sulfuracidifex as Sulfuracidifex metallicus comb. nov.</title>
        <authorList>
            <person name="Itoh T."/>
            <person name="Miura T."/>
            <person name="Sakai H.D."/>
            <person name="Kato S."/>
            <person name="Ohkuma M."/>
            <person name="Takashina T."/>
        </authorList>
    </citation>
    <scope>NUCLEOTIDE SEQUENCE</scope>
    <source>
        <strain evidence="6 8">IC-006</strain>
        <strain evidence="7">IC-007</strain>
    </source>
</reference>
<dbReference type="PANTHER" id="PTHR42711:SF5">
    <property type="entry name" value="ABC TRANSPORTER ATP-BINDING PROTEIN NATA"/>
    <property type="match status" value="1"/>
</dbReference>
<dbReference type="STRING" id="1294262.GCA_001316085_00724"/>
<dbReference type="Proteomes" id="UP000322983">
    <property type="component" value="Chromosome"/>
</dbReference>
<dbReference type="EMBL" id="AP018930">
    <property type="protein sequence ID" value="BBG28232.1"/>
    <property type="molecule type" value="Genomic_DNA"/>
</dbReference>
<proteinExistence type="inferred from homology"/>
<evidence type="ECO:0000313" key="6">
    <source>
        <dbReference type="EMBL" id="BBG25438.1"/>
    </source>
</evidence>
<dbReference type="InterPro" id="IPR027417">
    <property type="entry name" value="P-loop_NTPase"/>
</dbReference>
<dbReference type="InterPro" id="IPR050763">
    <property type="entry name" value="ABC_transporter_ATP-binding"/>
</dbReference>
<dbReference type="OrthoDB" id="87732at2157"/>